<dbReference type="PANTHER" id="PTHR32114">
    <property type="entry name" value="ABC TRANSPORTER ABCH.3"/>
    <property type="match status" value="1"/>
</dbReference>
<dbReference type="InterPro" id="IPR027417">
    <property type="entry name" value="P-loop_NTPase"/>
</dbReference>
<dbReference type="GO" id="GO:0016887">
    <property type="term" value="F:ATP hydrolysis activity"/>
    <property type="evidence" value="ECO:0007669"/>
    <property type="project" value="InterPro"/>
</dbReference>
<organism evidence="2">
    <name type="scientific">virus sp. ct5rm7</name>
    <dbReference type="NCBI Taxonomy" id="2827298"/>
    <lineage>
        <taxon>Viruses</taxon>
    </lineage>
</organism>
<evidence type="ECO:0000313" key="2">
    <source>
        <dbReference type="EMBL" id="DAE30196.1"/>
    </source>
</evidence>
<dbReference type="EMBL" id="BK059103">
    <property type="protein sequence ID" value="DAE30196.1"/>
    <property type="molecule type" value="Genomic_DNA"/>
</dbReference>
<keyword evidence="1" id="KW-0175">Coiled coil</keyword>
<protein>
    <submittedName>
        <fullName evidence="2">STRUCTURAL MAINTENANCE OF CHROMOSOMES PROTEIN</fullName>
    </submittedName>
</protein>
<dbReference type="SUPFAM" id="SSF52540">
    <property type="entry name" value="P-loop containing nucleoside triphosphate hydrolases"/>
    <property type="match status" value="1"/>
</dbReference>
<proteinExistence type="predicted"/>
<name>A0A8S5RGW3_9VIRU</name>
<sequence length="774" mass="87050">MWKLKTIEAENLCAFRRLSYPLQQGVTTLIFGDNRDNDSQQSNGAGKSALLECIAVGITGSPLRKIRAEEIINDAAEECRLRLHFTNTACNEELVVERTIPRKGASTVGCTLWRGGKKVETDEAVQPSVDAYNRYILDKLGITRDELLNNFILSKYRYEDFLSSSDREKKEIINRFSNGILVDEAIARVEEDIAPLGREQQRINLELAGIDGRIEMLQEQIDRETAAGEERGRTREARIAELEAAIAAKREQMRIGKESVAATDSTIEKVRQADEALQELESSDTSLEECLKSIEAFMPLFPNARRTDWSRTLQLKKEDLTVARASLDNLDAAVRHAEKTLTEKQTVWERFKTDYAGFCSRYDEQTADFQSRLQETDTLLRDLGGRLDDLRRKRRTVSAGIDELSNKLAGSIACPACGHEFLVAHPGFDIEAGTKELRTRQQQLSELNGRIEREERQSEEVELRQNCIRAERRNLESDRNGWEQRLSEHERAVRGATGSVESAEHNRKRIHAEIAAMQDEIDGIRRKVFDEVFGFIDERGAALGREKRKAEEEIRAAECAVATLQETIREVNEAATTDLTRSLRATLKQEKQRSMETAKRKCDMDDKVRALEVQRERFMQFKTYLANTKIEALSRITNEFLIGIGSDIRIRFDGYTVLKSGKVREKISISLLRDGVDCGSFGKFSAGEAARVNLATILAMQKLVNANCDDGKGLDLLVLDEILEAVDEAGLASMFEALNALGGTVLVVSHGNVAEGYPHKLVIVKENGESRIGE</sequence>
<accession>A0A8S5RGW3</accession>
<dbReference type="Gene3D" id="3.40.50.300">
    <property type="entry name" value="P-loop containing nucleotide triphosphate hydrolases"/>
    <property type="match status" value="2"/>
</dbReference>
<dbReference type="GO" id="GO:0006302">
    <property type="term" value="P:double-strand break repair"/>
    <property type="evidence" value="ECO:0007669"/>
    <property type="project" value="InterPro"/>
</dbReference>
<reference evidence="2" key="1">
    <citation type="journal article" date="2021" name="Proc. Natl. Acad. Sci. U.S.A.">
        <title>A Catalog of Tens of Thousands of Viruses from Human Metagenomes Reveals Hidden Associations with Chronic Diseases.</title>
        <authorList>
            <person name="Tisza M.J."/>
            <person name="Buck C.B."/>
        </authorList>
    </citation>
    <scope>NUCLEOTIDE SEQUENCE</scope>
    <source>
        <strain evidence="2">Ct5rm7</strain>
    </source>
</reference>
<feature type="coiled-coil region" evidence="1">
    <location>
        <begin position="437"/>
        <end position="574"/>
    </location>
</feature>
<evidence type="ECO:0000256" key="1">
    <source>
        <dbReference type="SAM" id="Coils"/>
    </source>
</evidence>
<dbReference type="PANTHER" id="PTHR32114:SF2">
    <property type="entry name" value="ABC TRANSPORTER ABCH.3"/>
    <property type="match status" value="1"/>
</dbReference>